<dbReference type="STRING" id="408074.SAMN05660909_00563"/>
<dbReference type="RefSeq" id="WP_089758477.1">
    <property type="nucleotide sequence ID" value="NZ_BKAT01000010.1"/>
</dbReference>
<dbReference type="EMBL" id="FNRL01000002">
    <property type="protein sequence ID" value="SEA04200.1"/>
    <property type="molecule type" value="Genomic_DNA"/>
</dbReference>
<dbReference type="AlphaFoldDB" id="A0A1H3XY70"/>
<dbReference type="Proteomes" id="UP000199656">
    <property type="component" value="Unassembled WGS sequence"/>
</dbReference>
<evidence type="ECO:0000256" key="2">
    <source>
        <dbReference type="ARBA" id="ARBA00022676"/>
    </source>
</evidence>
<proteinExistence type="inferred from homology"/>
<evidence type="ECO:0000256" key="1">
    <source>
        <dbReference type="ARBA" id="ARBA00006739"/>
    </source>
</evidence>
<keyword evidence="3 5" id="KW-0808">Transferase</keyword>
<keyword evidence="2" id="KW-0328">Glycosyltransferase</keyword>
<reference evidence="6" key="1">
    <citation type="submission" date="2016-10" db="EMBL/GenBank/DDBJ databases">
        <authorList>
            <person name="Varghese N."/>
            <person name="Submissions S."/>
        </authorList>
    </citation>
    <scope>NUCLEOTIDE SEQUENCE [LARGE SCALE GENOMIC DNA]</scope>
    <source>
        <strain evidence="6">DSM 23920</strain>
    </source>
</reference>
<evidence type="ECO:0000313" key="5">
    <source>
        <dbReference type="EMBL" id="SEA04200.1"/>
    </source>
</evidence>
<organism evidence="5 6">
    <name type="scientific">Chitinophaga terrae</name>
    <name type="common">ex Kim and Jung 2007</name>
    <dbReference type="NCBI Taxonomy" id="408074"/>
    <lineage>
        <taxon>Bacteria</taxon>
        <taxon>Pseudomonadati</taxon>
        <taxon>Bacteroidota</taxon>
        <taxon>Chitinophagia</taxon>
        <taxon>Chitinophagales</taxon>
        <taxon>Chitinophagaceae</taxon>
        <taxon>Chitinophaga</taxon>
    </lineage>
</organism>
<protein>
    <submittedName>
        <fullName evidence="5">Glycosyl transferase family 2</fullName>
    </submittedName>
</protein>
<evidence type="ECO:0000256" key="3">
    <source>
        <dbReference type="ARBA" id="ARBA00022679"/>
    </source>
</evidence>
<dbReference type="PANTHER" id="PTHR43685:SF5">
    <property type="entry name" value="GLYCOSYLTRANSFERASE EPSE-RELATED"/>
    <property type="match status" value="1"/>
</dbReference>
<gene>
    <name evidence="5" type="ORF">SAMN05660909_00563</name>
</gene>
<keyword evidence="6" id="KW-1185">Reference proteome</keyword>
<dbReference type="PANTHER" id="PTHR43685">
    <property type="entry name" value="GLYCOSYLTRANSFERASE"/>
    <property type="match status" value="1"/>
</dbReference>
<sequence>MNNSLPKFTVLIPIYFKENPEFFKDAINSILNQTLPPDEILIVADGPLTENLDQILNEYIEKYSQIFTVVRLAQNMGMGYAMTTGVKQAKYQIIARMDSDDIAKPQRFDIQLRFLVEHPEVDIVGSWIDEFHNQPGDVIRQRKLPEKHEDIVNFAKKRCPFNHMTVMYKKDKVLNAGAYWEKRMFEDYHLWYQMIRSGCIMHNLPISLVSARIGNNMVGRRRGWHYLKTENSFFQIMKQDNFISSFGYYRIMFIRAIFRIMPSSVLAPLYKFLLRR</sequence>
<evidence type="ECO:0000259" key="4">
    <source>
        <dbReference type="Pfam" id="PF00535"/>
    </source>
</evidence>
<dbReference type="InterPro" id="IPR029044">
    <property type="entry name" value="Nucleotide-diphossugar_trans"/>
</dbReference>
<dbReference type="Pfam" id="PF00535">
    <property type="entry name" value="Glycos_transf_2"/>
    <property type="match status" value="1"/>
</dbReference>
<dbReference type="OrthoDB" id="9815829at2"/>
<dbReference type="InterPro" id="IPR001173">
    <property type="entry name" value="Glyco_trans_2-like"/>
</dbReference>
<accession>A0A1H3XY70</accession>
<name>A0A1H3XY70_9BACT</name>
<feature type="domain" description="Glycosyltransferase 2-like" evidence="4">
    <location>
        <begin position="9"/>
        <end position="167"/>
    </location>
</feature>
<dbReference type="SUPFAM" id="SSF53448">
    <property type="entry name" value="Nucleotide-diphospho-sugar transferases"/>
    <property type="match status" value="1"/>
</dbReference>
<dbReference type="InterPro" id="IPR050834">
    <property type="entry name" value="Glycosyltransf_2"/>
</dbReference>
<dbReference type="Gene3D" id="3.90.550.10">
    <property type="entry name" value="Spore Coat Polysaccharide Biosynthesis Protein SpsA, Chain A"/>
    <property type="match status" value="1"/>
</dbReference>
<dbReference type="GO" id="GO:0016757">
    <property type="term" value="F:glycosyltransferase activity"/>
    <property type="evidence" value="ECO:0007669"/>
    <property type="project" value="UniProtKB-KW"/>
</dbReference>
<comment type="similarity">
    <text evidence="1">Belongs to the glycosyltransferase 2 family.</text>
</comment>
<evidence type="ECO:0000313" key="6">
    <source>
        <dbReference type="Proteomes" id="UP000199656"/>
    </source>
</evidence>